<feature type="binding site" evidence="5">
    <location>
        <begin position="81"/>
        <end position="82"/>
    </location>
    <ligand>
        <name>5-phospho-alpha-D-ribose 1-diphosphate</name>
        <dbReference type="ChEBI" id="CHEBI:58017"/>
    </ligand>
</feature>
<dbReference type="GO" id="GO:0004048">
    <property type="term" value="F:anthranilate phosphoribosyltransferase activity"/>
    <property type="evidence" value="ECO:0007669"/>
    <property type="project" value="UniProtKB-EC"/>
</dbReference>
<proteinExistence type="inferred from homology"/>
<dbReference type="EMBL" id="JAUSUG010000028">
    <property type="protein sequence ID" value="MDQ0257471.1"/>
    <property type="molecule type" value="Genomic_DNA"/>
</dbReference>
<feature type="binding site" evidence="5">
    <location>
        <position position="224"/>
    </location>
    <ligand>
        <name>Mg(2+)</name>
        <dbReference type="ChEBI" id="CHEBI:18420"/>
        <label>1</label>
    </ligand>
</feature>
<dbReference type="Gene3D" id="3.40.1030.10">
    <property type="entry name" value="Nucleoside phosphorylase/phosphoribosyltransferase catalytic domain"/>
    <property type="match status" value="1"/>
</dbReference>
<dbReference type="PANTHER" id="PTHR43285:SF2">
    <property type="entry name" value="ANTHRANILATE PHOSPHORIBOSYLTRANSFERASE"/>
    <property type="match status" value="1"/>
</dbReference>
<dbReference type="InterPro" id="IPR017459">
    <property type="entry name" value="Glycosyl_Trfase_fam3_N_dom"/>
</dbReference>
<keyword evidence="1 5" id="KW-0328">Glycosyltransferase</keyword>
<feature type="domain" description="Glycosyl transferase family 3 N-terminal" evidence="7">
    <location>
        <begin position="3"/>
        <end position="63"/>
    </location>
</feature>
<dbReference type="Pfam" id="PF02885">
    <property type="entry name" value="Glycos_trans_3N"/>
    <property type="match status" value="1"/>
</dbReference>
<organism evidence="8 9">
    <name type="scientific">Evansella vedderi</name>
    <dbReference type="NCBI Taxonomy" id="38282"/>
    <lineage>
        <taxon>Bacteria</taxon>
        <taxon>Bacillati</taxon>
        <taxon>Bacillota</taxon>
        <taxon>Bacilli</taxon>
        <taxon>Bacillales</taxon>
        <taxon>Bacillaceae</taxon>
        <taxon>Evansella</taxon>
    </lineage>
</organism>
<dbReference type="Proteomes" id="UP001230005">
    <property type="component" value="Unassembled WGS sequence"/>
</dbReference>
<feature type="binding site" evidence="5">
    <location>
        <position position="78"/>
    </location>
    <ligand>
        <name>anthranilate</name>
        <dbReference type="ChEBI" id="CHEBI:16567"/>
        <label>1</label>
    </ligand>
</feature>
<evidence type="ECO:0000256" key="4">
    <source>
        <dbReference type="ARBA" id="ARBA00023141"/>
    </source>
</evidence>
<sequence length="338" mass="36545">MRTYIENLLKKHTMTEVEAKELIVQMLNGSVCNEQIASILSILRYRGETVEEIVGFAKGMKESSIQVYPPFPVLDTCGTGGDGVGTFNISTAVAILVSSLNIPVAKHGNRSVSSKTGSADVLECLGIPIQTNKVEALDFLIENNLCFLFAPIYHSTMKHVAKARKELGVKTIFNILGPLTNPAGASRRLIGVYDHHQAKKMAEASIQLGIDRAMFVTGEDGLDEFTITGATNVVELNNGKITEYSITPEEVGLTRGNIESILVHSPEESAEMIKSIFRKKGPKEGENILLLNAGAALYIYGSAPTIASGVLKAKEALGERVQKQLQKLAAGNREVMSQ</sequence>
<dbReference type="Pfam" id="PF00591">
    <property type="entry name" value="Glycos_transf_3"/>
    <property type="match status" value="1"/>
</dbReference>
<evidence type="ECO:0000256" key="1">
    <source>
        <dbReference type="ARBA" id="ARBA00022676"/>
    </source>
</evidence>
<dbReference type="PANTHER" id="PTHR43285">
    <property type="entry name" value="ANTHRANILATE PHOSPHORIBOSYLTRANSFERASE"/>
    <property type="match status" value="1"/>
</dbReference>
<feature type="domain" description="Glycosyl transferase family 3" evidence="6">
    <location>
        <begin position="73"/>
        <end position="317"/>
    </location>
</feature>
<dbReference type="HAMAP" id="MF_00211">
    <property type="entry name" value="TrpD"/>
    <property type="match status" value="1"/>
</dbReference>
<dbReference type="Gene3D" id="1.20.970.10">
    <property type="entry name" value="Transferase, Pyrimidine Nucleoside Phosphorylase, Chain C"/>
    <property type="match status" value="1"/>
</dbReference>
<keyword evidence="2 5" id="KW-0808">Transferase</keyword>
<keyword evidence="5" id="KW-0460">Magnesium</keyword>
<feature type="binding site" evidence="5">
    <location>
        <position position="86"/>
    </location>
    <ligand>
        <name>5-phospho-alpha-D-ribose 1-diphosphate</name>
        <dbReference type="ChEBI" id="CHEBI:58017"/>
    </ligand>
</feature>
<name>A0ABU0A3D5_9BACI</name>
<dbReference type="InterPro" id="IPR000312">
    <property type="entry name" value="Glycosyl_Trfase_fam3"/>
</dbReference>
<feature type="binding site" evidence="5">
    <location>
        <position position="78"/>
    </location>
    <ligand>
        <name>5-phospho-alpha-D-ribose 1-diphosphate</name>
        <dbReference type="ChEBI" id="CHEBI:58017"/>
    </ligand>
</feature>
<feature type="binding site" evidence="5">
    <location>
        <position position="90"/>
    </location>
    <ligand>
        <name>Mg(2+)</name>
        <dbReference type="ChEBI" id="CHEBI:18420"/>
        <label>1</label>
    </ligand>
</feature>
<dbReference type="NCBIfam" id="TIGR01245">
    <property type="entry name" value="trpD"/>
    <property type="match status" value="1"/>
</dbReference>
<comment type="pathway">
    <text evidence="5">Amino-acid biosynthesis; L-tryptophan biosynthesis; L-tryptophan from chorismate: step 2/5.</text>
</comment>
<keyword evidence="5" id="KW-0479">Metal-binding</keyword>
<dbReference type="SUPFAM" id="SSF52418">
    <property type="entry name" value="Nucleoside phosphorylase/phosphoribosyltransferase catalytic domain"/>
    <property type="match status" value="1"/>
</dbReference>
<keyword evidence="4 5" id="KW-0057">Aromatic amino acid biosynthesis</keyword>
<evidence type="ECO:0000313" key="9">
    <source>
        <dbReference type="Proteomes" id="UP001230005"/>
    </source>
</evidence>
<gene>
    <name evidence="5" type="primary">trpD</name>
    <name evidence="8" type="ORF">J2S74_004929</name>
</gene>
<comment type="caution">
    <text evidence="8">The sequence shown here is derived from an EMBL/GenBank/DDBJ whole genome shotgun (WGS) entry which is preliminary data.</text>
</comment>
<feature type="binding site" evidence="5">
    <location>
        <position position="224"/>
    </location>
    <ligand>
        <name>Mg(2+)</name>
        <dbReference type="ChEBI" id="CHEBI:18420"/>
        <label>2</label>
    </ligand>
</feature>
<keyword evidence="9" id="KW-1185">Reference proteome</keyword>
<dbReference type="InterPro" id="IPR036320">
    <property type="entry name" value="Glycosyl_Trfase_fam3_N_dom_sf"/>
</dbReference>
<dbReference type="InterPro" id="IPR005940">
    <property type="entry name" value="Anthranilate_Pribosyl_Tfrase"/>
</dbReference>
<feature type="binding site" evidence="5">
    <location>
        <begin position="88"/>
        <end position="91"/>
    </location>
    <ligand>
        <name>5-phospho-alpha-D-ribose 1-diphosphate</name>
        <dbReference type="ChEBI" id="CHEBI:58017"/>
    </ligand>
</feature>
<evidence type="ECO:0000259" key="6">
    <source>
        <dbReference type="Pfam" id="PF00591"/>
    </source>
</evidence>
<reference evidence="8 9" key="1">
    <citation type="submission" date="2023-07" db="EMBL/GenBank/DDBJ databases">
        <title>Genomic Encyclopedia of Type Strains, Phase IV (KMG-IV): sequencing the most valuable type-strain genomes for metagenomic binning, comparative biology and taxonomic classification.</title>
        <authorList>
            <person name="Goeker M."/>
        </authorList>
    </citation>
    <scope>NUCLEOTIDE SEQUENCE [LARGE SCALE GENOMIC DNA]</scope>
    <source>
        <strain evidence="8 9">DSM 9768</strain>
    </source>
</reference>
<keyword evidence="5" id="KW-0028">Amino-acid biosynthesis</keyword>
<dbReference type="RefSeq" id="WP_307331235.1">
    <property type="nucleotide sequence ID" value="NZ_JAUSUG010000028.1"/>
</dbReference>
<accession>A0ABU0A3D5</accession>
<dbReference type="InterPro" id="IPR035902">
    <property type="entry name" value="Nuc_phospho_transferase"/>
</dbReference>
<keyword evidence="3 5" id="KW-0822">Tryptophan biosynthesis</keyword>
<comment type="caution">
    <text evidence="5">Lacks conserved residue(s) required for the propagation of feature annotation.</text>
</comment>
<feature type="binding site" evidence="5">
    <location>
        <position position="164"/>
    </location>
    <ligand>
        <name>anthranilate</name>
        <dbReference type="ChEBI" id="CHEBI:16567"/>
        <label>2</label>
    </ligand>
</feature>
<feature type="binding site" evidence="5">
    <location>
        <position position="109"/>
    </location>
    <ligand>
        <name>anthranilate</name>
        <dbReference type="ChEBI" id="CHEBI:16567"/>
        <label>1</label>
    </ligand>
</feature>
<comment type="catalytic activity">
    <reaction evidence="5">
        <text>N-(5-phospho-beta-D-ribosyl)anthranilate + diphosphate = 5-phospho-alpha-D-ribose 1-diphosphate + anthranilate</text>
        <dbReference type="Rhea" id="RHEA:11768"/>
        <dbReference type="ChEBI" id="CHEBI:16567"/>
        <dbReference type="ChEBI" id="CHEBI:18277"/>
        <dbReference type="ChEBI" id="CHEBI:33019"/>
        <dbReference type="ChEBI" id="CHEBI:58017"/>
        <dbReference type="EC" id="2.4.2.18"/>
    </reaction>
</comment>
<evidence type="ECO:0000256" key="2">
    <source>
        <dbReference type="ARBA" id="ARBA00022679"/>
    </source>
</evidence>
<dbReference type="SUPFAM" id="SSF47648">
    <property type="entry name" value="Nucleoside phosphorylase/phosphoribosyltransferase N-terminal domain"/>
    <property type="match status" value="1"/>
</dbReference>
<evidence type="ECO:0000313" key="8">
    <source>
        <dbReference type="EMBL" id="MDQ0257471.1"/>
    </source>
</evidence>
<feature type="binding site" evidence="5">
    <location>
        <position position="223"/>
    </location>
    <ligand>
        <name>Mg(2+)</name>
        <dbReference type="ChEBI" id="CHEBI:18420"/>
        <label>2</label>
    </ligand>
</feature>
<comment type="cofactor">
    <cofactor evidence="5">
        <name>Mg(2+)</name>
        <dbReference type="ChEBI" id="CHEBI:18420"/>
    </cofactor>
    <text evidence="5">Binds 2 magnesium ions per monomer.</text>
</comment>
<comment type="subunit">
    <text evidence="5">Homodimer.</text>
</comment>
<comment type="function">
    <text evidence="5">Catalyzes the transfer of the phosphoribosyl group of 5-phosphorylribose-1-pyrophosphate (PRPP) to anthranilate to yield N-(5'-phosphoribosyl)-anthranilate (PRA).</text>
</comment>
<evidence type="ECO:0000256" key="3">
    <source>
        <dbReference type="ARBA" id="ARBA00022822"/>
    </source>
</evidence>
<evidence type="ECO:0000256" key="5">
    <source>
        <dbReference type="HAMAP-Rule" id="MF_00211"/>
    </source>
</evidence>
<dbReference type="EC" id="2.4.2.18" evidence="5"/>
<feature type="binding site" evidence="5">
    <location>
        <begin position="106"/>
        <end position="114"/>
    </location>
    <ligand>
        <name>5-phospho-alpha-D-ribose 1-diphosphate</name>
        <dbReference type="ChEBI" id="CHEBI:58017"/>
    </ligand>
</feature>
<comment type="similarity">
    <text evidence="5">Belongs to the anthranilate phosphoribosyltransferase family.</text>
</comment>
<feature type="binding site" evidence="5">
    <location>
        <position position="118"/>
    </location>
    <ligand>
        <name>5-phospho-alpha-D-ribose 1-diphosphate</name>
        <dbReference type="ChEBI" id="CHEBI:58017"/>
    </ligand>
</feature>
<evidence type="ECO:0000259" key="7">
    <source>
        <dbReference type="Pfam" id="PF02885"/>
    </source>
</evidence>
<protein>
    <recommendedName>
        <fullName evidence="5">Anthranilate phosphoribosyltransferase</fullName>
        <ecNumber evidence="5">2.4.2.18</ecNumber>
    </recommendedName>
</protein>